<dbReference type="Proteomes" id="UP000269669">
    <property type="component" value="Unassembled WGS sequence"/>
</dbReference>
<comment type="caution">
    <text evidence="3">The sequence shown here is derived from an EMBL/GenBank/DDBJ whole genome shotgun (WGS) entry which is preliminary data.</text>
</comment>
<sequence length="158" mass="18322">MTMQAVTQRVLSIHQNFTQHRVEVSVKIPADSRRIFNALTIAEYLEAWLCFPGCDPFRGVAVSQTQKGFDINLTFAHRRYPSLKIRTAYLTREPYEVAFTWAKQPVLTSETTVIIDLNRTRSSTSLHLSHAGFIDNSDRRWHEVTWRASLEKLRRVVC</sequence>
<organism evidence="3 4">
    <name type="scientific">Edaphobacter aggregans</name>
    <dbReference type="NCBI Taxonomy" id="570835"/>
    <lineage>
        <taxon>Bacteria</taxon>
        <taxon>Pseudomonadati</taxon>
        <taxon>Acidobacteriota</taxon>
        <taxon>Terriglobia</taxon>
        <taxon>Terriglobales</taxon>
        <taxon>Acidobacteriaceae</taxon>
        <taxon>Edaphobacter</taxon>
    </lineage>
</organism>
<dbReference type="EMBL" id="RSDW01000001">
    <property type="protein sequence ID" value="RSL17594.1"/>
    <property type="molecule type" value="Genomic_DNA"/>
</dbReference>
<gene>
    <name evidence="3" type="ORF">EDE15_3129</name>
</gene>
<feature type="domain" description="Activator of Hsp90 ATPase homologue 1/2-like C-terminal" evidence="2">
    <location>
        <begin position="31"/>
        <end position="156"/>
    </location>
</feature>
<dbReference type="InterPro" id="IPR013538">
    <property type="entry name" value="ASHA1/2-like_C"/>
</dbReference>
<evidence type="ECO:0000259" key="2">
    <source>
        <dbReference type="Pfam" id="PF08327"/>
    </source>
</evidence>
<evidence type="ECO:0000313" key="4">
    <source>
        <dbReference type="Proteomes" id="UP000269669"/>
    </source>
</evidence>
<evidence type="ECO:0000256" key="1">
    <source>
        <dbReference type="ARBA" id="ARBA00006817"/>
    </source>
</evidence>
<dbReference type="Pfam" id="PF08327">
    <property type="entry name" value="AHSA1"/>
    <property type="match status" value="1"/>
</dbReference>
<evidence type="ECO:0000313" key="3">
    <source>
        <dbReference type="EMBL" id="RSL17594.1"/>
    </source>
</evidence>
<dbReference type="Gene3D" id="3.30.530.20">
    <property type="match status" value="1"/>
</dbReference>
<keyword evidence="4" id="KW-1185">Reference proteome</keyword>
<name>A0A428MKY0_9BACT</name>
<dbReference type="SUPFAM" id="SSF55961">
    <property type="entry name" value="Bet v1-like"/>
    <property type="match status" value="1"/>
</dbReference>
<dbReference type="RefSeq" id="WP_185827179.1">
    <property type="nucleotide sequence ID" value="NZ_RSDW01000001.1"/>
</dbReference>
<comment type="similarity">
    <text evidence="1">Belongs to the AHA1 family.</text>
</comment>
<accession>A0A428MKY0</accession>
<reference evidence="3 4" key="1">
    <citation type="submission" date="2018-12" db="EMBL/GenBank/DDBJ databases">
        <title>Sequencing of bacterial isolates from soil warming experiment in Harvard Forest, Massachusetts, USA.</title>
        <authorList>
            <person name="Deangelis K."/>
        </authorList>
    </citation>
    <scope>NUCLEOTIDE SEQUENCE [LARGE SCALE GENOMIC DNA]</scope>
    <source>
        <strain evidence="3 4">EB153</strain>
    </source>
</reference>
<dbReference type="AlphaFoldDB" id="A0A428MKY0"/>
<protein>
    <submittedName>
        <fullName evidence="3">Uncharacterized protein YndB with AHSA1/START domain</fullName>
    </submittedName>
</protein>
<dbReference type="InterPro" id="IPR023393">
    <property type="entry name" value="START-like_dom_sf"/>
</dbReference>
<proteinExistence type="inferred from homology"/>